<dbReference type="EMBL" id="BMAV01010513">
    <property type="protein sequence ID" value="GFY55687.1"/>
    <property type="molecule type" value="Genomic_DNA"/>
</dbReference>
<name>A0A8X6XKN7_9ARAC</name>
<reference evidence="2" key="1">
    <citation type="submission" date="2020-08" db="EMBL/GenBank/DDBJ databases">
        <title>Multicomponent nature underlies the extraordinary mechanical properties of spider dragline silk.</title>
        <authorList>
            <person name="Kono N."/>
            <person name="Nakamura H."/>
            <person name="Mori M."/>
            <person name="Yoshida Y."/>
            <person name="Ohtoshi R."/>
            <person name="Malay A.D."/>
            <person name="Moran D.A.P."/>
            <person name="Tomita M."/>
            <person name="Numata K."/>
            <person name="Arakawa K."/>
        </authorList>
    </citation>
    <scope>NUCLEOTIDE SEQUENCE</scope>
</reference>
<dbReference type="Proteomes" id="UP000886998">
    <property type="component" value="Unassembled WGS sequence"/>
</dbReference>
<keyword evidence="2" id="KW-0547">Nucleotide-binding</keyword>
<feature type="domain" description="IstB-like ATP-binding" evidence="1">
    <location>
        <begin position="4"/>
        <end position="110"/>
    </location>
</feature>
<dbReference type="OrthoDB" id="8300481at2759"/>
<dbReference type="Gene3D" id="3.40.50.300">
    <property type="entry name" value="P-loop containing nucleotide triphosphate hydrolases"/>
    <property type="match status" value="1"/>
</dbReference>
<dbReference type="Pfam" id="PF01695">
    <property type="entry name" value="IstB_IS21"/>
    <property type="match status" value="1"/>
</dbReference>
<keyword evidence="3" id="KW-1185">Reference proteome</keyword>
<dbReference type="GO" id="GO:0005524">
    <property type="term" value="F:ATP binding"/>
    <property type="evidence" value="ECO:0007669"/>
    <property type="project" value="UniProtKB-KW"/>
</dbReference>
<dbReference type="InterPro" id="IPR002611">
    <property type="entry name" value="IstB_ATP-bd"/>
</dbReference>
<sequence>MRVLNAGLNQGNRDSLFKRVILPYKLLIIDDFGYYLPLKQEQANLLFQVIAKRYEKGSTVLTSNLPFGQWHNSLAQDSALTAAILDRLLHHSTILNIKGDSFRLKDKKKAGRVPIEITNKQEDNFMT</sequence>
<comment type="caution">
    <text evidence="2">The sequence shown here is derived from an EMBL/GenBank/DDBJ whole genome shotgun (WGS) entry which is preliminary data.</text>
</comment>
<dbReference type="InterPro" id="IPR027417">
    <property type="entry name" value="P-loop_NTPase"/>
</dbReference>
<evidence type="ECO:0000313" key="3">
    <source>
        <dbReference type="Proteomes" id="UP000886998"/>
    </source>
</evidence>
<protein>
    <submittedName>
        <fullName evidence="2">Insertion sequence IS21 putative ATP-binding protein</fullName>
    </submittedName>
</protein>
<evidence type="ECO:0000259" key="1">
    <source>
        <dbReference type="Pfam" id="PF01695"/>
    </source>
</evidence>
<dbReference type="SUPFAM" id="SSF52540">
    <property type="entry name" value="P-loop containing nucleoside triphosphate hydrolases"/>
    <property type="match status" value="1"/>
</dbReference>
<evidence type="ECO:0000313" key="2">
    <source>
        <dbReference type="EMBL" id="GFY55687.1"/>
    </source>
</evidence>
<dbReference type="AlphaFoldDB" id="A0A8X6XKN7"/>
<organism evidence="2 3">
    <name type="scientific">Trichonephila inaurata madagascariensis</name>
    <dbReference type="NCBI Taxonomy" id="2747483"/>
    <lineage>
        <taxon>Eukaryota</taxon>
        <taxon>Metazoa</taxon>
        <taxon>Ecdysozoa</taxon>
        <taxon>Arthropoda</taxon>
        <taxon>Chelicerata</taxon>
        <taxon>Arachnida</taxon>
        <taxon>Araneae</taxon>
        <taxon>Araneomorphae</taxon>
        <taxon>Entelegynae</taxon>
        <taxon>Araneoidea</taxon>
        <taxon>Nephilidae</taxon>
        <taxon>Trichonephila</taxon>
        <taxon>Trichonephila inaurata</taxon>
    </lineage>
</organism>
<gene>
    <name evidence="2" type="primary">istB</name>
    <name evidence="2" type="ORF">TNIN_413911</name>
</gene>
<keyword evidence="2" id="KW-0067">ATP-binding</keyword>
<accession>A0A8X6XKN7</accession>
<proteinExistence type="predicted"/>